<keyword evidence="2" id="KW-1185">Reference proteome</keyword>
<dbReference type="EMBL" id="VIGB01000003">
    <property type="protein sequence ID" value="TQF02991.1"/>
    <property type="molecule type" value="Genomic_DNA"/>
</dbReference>
<dbReference type="RefSeq" id="WP_141633674.1">
    <property type="nucleotide sequence ID" value="NZ_VIGB01000003.1"/>
</dbReference>
<gene>
    <name evidence="1" type="ORF">E6W39_12880</name>
</gene>
<comment type="caution">
    <text evidence="1">The sequence shown here is derived from an EMBL/GenBank/DDBJ whole genome shotgun (WGS) entry which is preliminary data.</text>
</comment>
<dbReference type="AlphaFoldDB" id="A0A540W1W0"/>
<reference evidence="1 2" key="1">
    <citation type="submission" date="2019-06" db="EMBL/GenBank/DDBJ databases">
        <title>Description of Kitasatospora acidophila sp. nov. isolated from pine grove soil, and reclassification of Streptomyces novaecaesareae to Kitasatospora novaeceasareae comb. nov.</title>
        <authorList>
            <person name="Kim M.J."/>
        </authorList>
    </citation>
    <scope>NUCLEOTIDE SEQUENCE [LARGE SCALE GENOMIC DNA]</scope>
    <source>
        <strain evidence="1 2">MMS16-CNU292</strain>
    </source>
</reference>
<evidence type="ECO:0000313" key="2">
    <source>
        <dbReference type="Proteomes" id="UP000319103"/>
    </source>
</evidence>
<sequence>MTSRYQAHIAPQRADAEFALDHLRTTLALDGLALPSCGLAGPSFTTGTVLVELGRARADVVLRIADLLLAGITAQEQ</sequence>
<accession>A0A540W1W0</accession>
<protein>
    <submittedName>
        <fullName evidence="1">Uncharacterized protein</fullName>
    </submittedName>
</protein>
<dbReference type="OrthoDB" id="4331723at2"/>
<organism evidence="1 2">
    <name type="scientific">Kitasatospora acidiphila</name>
    <dbReference type="NCBI Taxonomy" id="2567942"/>
    <lineage>
        <taxon>Bacteria</taxon>
        <taxon>Bacillati</taxon>
        <taxon>Actinomycetota</taxon>
        <taxon>Actinomycetes</taxon>
        <taxon>Kitasatosporales</taxon>
        <taxon>Streptomycetaceae</taxon>
        <taxon>Kitasatospora</taxon>
    </lineage>
</organism>
<name>A0A540W1W0_9ACTN</name>
<evidence type="ECO:0000313" key="1">
    <source>
        <dbReference type="EMBL" id="TQF02991.1"/>
    </source>
</evidence>
<proteinExistence type="predicted"/>
<dbReference type="Proteomes" id="UP000319103">
    <property type="component" value="Unassembled WGS sequence"/>
</dbReference>